<reference evidence="3 4" key="1">
    <citation type="submission" date="2014-12" db="EMBL/GenBank/DDBJ databases">
        <title>Frankia sp. BMG5.1 draft genome.</title>
        <authorList>
            <person name="Gtari M."/>
            <person name="Ghodhbane-Gtari F."/>
            <person name="Nouioui I."/>
            <person name="Ktari A."/>
            <person name="Hezbri K."/>
            <person name="Mimouni W."/>
            <person name="Sbissi I."/>
            <person name="Ayari A."/>
            <person name="Yamanaka T."/>
            <person name="Normand P."/>
            <person name="Tisa L.S."/>
            <person name="Boudabous A."/>
        </authorList>
    </citation>
    <scope>NUCLEOTIDE SEQUENCE [LARGE SCALE GENOMIC DNA]</scope>
    <source>
        <strain evidence="3 4">BMG5.1</strain>
    </source>
</reference>
<keyword evidence="1" id="KW-0874">Quinone</keyword>
<keyword evidence="1" id="KW-1133">Transmembrane helix</keyword>
<dbReference type="Pfam" id="PF00499">
    <property type="entry name" value="Oxidored_q3"/>
    <property type="match status" value="1"/>
</dbReference>
<organism evidence="3 4">
    <name type="scientific">Protofrankia coriariae</name>
    <dbReference type="NCBI Taxonomy" id="1562887"/>
    <lineage>
        <taxon>Bacteria</taxon>
        <taxon>Bacillati</taxon>
        <taxon>Actinomycetota</taxon>
        <taxon>Actinomycetes</taxon>
        <taxon>Frankiales</taxon>
        <taxon>Frankiaceae</taxon>
        <taxon>Protofrankia</taxon>
    </lineage>
</organism>
<keyword evidence="1" id="KW-0520">NAD</keyword>
<dbReference type="EMBL" id="JWIO01000003">
    <property type="protein sequence ID" value="KLL12613.1"/>
    <property type="molecule type" value="Genomic_DNA"/>
</dbReference>
<comment type="subcellular location">
    <subcellularLocation>
        <location evidence="1">Cell membrane</location>
        <topology evidence="1">Multi-pass membrane protein</topology>
    </subcellularLocation>
</comment>
<dbReference type="Proteomes" id="UP000035425">
    <property type="component" value="Unassembled WGS sequence"/>
</dbReference>
<dbReference type="Gene3D" id="1.20.120.1200">
    <property type="entry name" value="NADH-ubiquinone/plastoquinone oxidoreductase chain 6, subunit NuoJ"/>
    <property type="match status" value="1"/>
</dbReference>
<dbReference type="InterPro" id="IPR042106">
    <property type="entry name" value="Nuo/plastoQ_OxRdtase_6_NuoJ"/>
</dbReference>
<protein>
    <recommendedName>
        <fullName evidence="1">NADH-quinone oxidoreductase subunit J</fullName>
        <ecNumber evidence="1">7.1.1.-</ecNumber>
    </recommendedName>
</protein>
<keyword evidence="1" id="KW-1003">Cell membrane</keyword>
<evidence type="ECO:0000256" key="2">
    <source>
        <dbReference type="SAM" id="MobiDB-lite"/>
    </source>
</evidence>
<keyword evidence="1" id="KW-0472">Membrane</keyword>
<dbReference type="RefSeq" id="WP_047221548.1">
    <property type="nucleotide sequence ID" value="NZ_JWIO01000003.1"/>
</dbReference>
<dbReference type="PANTHER" id="PTHR33269:SF19">
    <property type="entry name" value="NADH-QUINONE OXIDOREDUCTASE SUBUNIT J"/>
    <property type="match status" value="1"/>
</dbReference>
<comment type="similarity">
    <text evidence="1">Belongs to the complex I subunit 6 family.</text>
</comment>
<dbReference type="PANTHER" id="PTHR33269">
    <property type="entry name" value="NADH-UBIQUINONE OXIDOREDUCTASE CHAIN 6"/>
    <property type="match status" value="1"/>
</dbReference>
<gene>
    <name evidence="3" type="ORF">FrCorBMG51_02710</name>
</gene>
<name>A0ABR5F7G5_9ACTN</name>
<evidence type="ECO:0000313" key="4">
    <source>
        <dbReference type="Proteomes" id="UP000035425"/>
    </source>
</evidence>
<accession>A0ABR5F7G5</accession>
<feature type="region of interest" description="Disordered" evidence="2">
    <location>
        <begin position="211"/>
        <end position="277"/>
    </location>
</feature>
<feature type="compositionally biased region" description="Gly residues" evidence="2">
    <location>
        <begin position="228"/>
        <end position="257"/>
    </location>
</feature>
<proteinExistence type="inferred from homology"/>
<comment type="catalytic activity">
    <reaction evidence="1">
        <text>a quinone + NADH + 5 H(+)(in) = a quinol + NAD(+) + 4 H(+)(out)</text>
        <dbReference type="Rhea" id="RHEA:57888"/>
        <dbReference type="ChEBI" id="CHEBI:15378"/>
        <dbReference type="ChEBI" id="CHEBI:24646"/>
        <dbReference type="ChEBI" id="CHEBI:57540"/>
        <dbReference type="ChEBI" id="CHEBI:57945"/>
        <dbReference type="ChEBI" id="CHEBI:132124"/>
    </reaction>
</comment>
<comment type="caution">
    <text evidence="3">The sequence shown here is derived from an EMBL/GenBank/DDBJ whole genome shotgun (WGS) entry which is preliminary data.</text>
</comment>
<evidence type="ECO:0000256" key="1">
    <source>
        <dbReference type="RuleBase" id="RU004429"/>
    </source>
</evidence>
<feature type="transmembrane region" description="Helical" evidence="1">
    <location>
        <begin position="160"/>
        <end position="181"/>
    </location>
</feature>
<feature type="transmembrane region" description="Helical" evidence="1">
    <location>
        <begin position="48"/>
        <end position="65"/>
    </location>
</feature>
<dbReference type="EC" id="7.1.1.-" evidence="1"/>
<keyword evidence="4" id="KW-1185">Reference proteome</keyword>
<evidence type="ECO:0000313" key="3">
    <source>
        <dbReference type="EMBL" id="KLL12613.1"/>
    </source>
</evidence>
<feature type="transmembrane region" description="Helical" evidence="1">
    <location>
        <begin position="22"/>
        <end position="41"/>
    </location>
</feature>
<feature type="transmembrane region" description="Helical" evidence="1">
    <location>
        <begin position="107"/>
        <end position="131"/>
    </location>
</feature>
<comment type="function">
    <text evidence="1">NDH-1 shuttles electrons from NADH, via FMN and iron-sulfur (Fe-S) centers, to quinones in the respiratory chain. Couples the redox reaction to proton translocation (for every two electrons transferred, four hydrogen ions are translocated across the cytoplasmic membrane), and thus conserves the redox energy in a proton gradient.</text>
</comment>
<sequence length="277" mass="28378">MSAQILAQAAGEITRTSTGEAATFWVLAPVAVLAALGMVLARNAVHGALLLVTNFFCLAVFYLLQDAPFLGFVQIVVYTGAIMVLFLFVLMLVGVDSSDSLVETLRGQRVAAIVLGVGFAGLLVFPIGGVINNGTTAAGLTAANDGGNIQAIARLLFTDYVLAFEIVSALLIIAAVGAMILGHRERVDGKVTQREMLRRRFAEGGRVTPIPGPAVYARPEGTRLPAGLPGGGTDPGAGQGAREGCGDIEGNGDGDNGAGAHARGNPRPVGAGKGTDR</sequence>
<dbReference type="NCBIfam" id="NF005165">
    <property type="entry name" value="PRK06638.1-5"/>
    <property type="match status" value="1"/>
</dbReference>
<feature type="transmembrane region" description="Helical" evidence="1">
    <location>
        <begin position="71"/>
        <end position="95"/>
    </location>
</feature>
<keyword evidence="1" id="KW-0812">Transmembrane</keyword>
<dbReference type="InterPro" id="IPR001457">
    <property type="entry name" value="NADH_UbQ/plastoQ_OxRdtase_su6"/>
</dbReference>